<gene>
    <name evidence="1" type="ORF">LOY88_001563</name>
</gene>
<accession>A0ACB8V1A2</accession>
<name>A0ACB8V1A2_9EURO</name>
<dbReference type="EMBL" id="JALBCA010000017">
    <property type="protein sequence ID" value="KAI2390478.1"/>
    <property type="molecule type" value="Genomic_DNA"/>
</dbReference>
<sequence>MAAPGLYKALVPIVNSGQISSDQDNSRQIQQILSSYSLRNILFFLPHFFTIRVIPFLFNLALASFPSASLAFPPKIEGIQAAVKDGANAIEIDFTAWHNGWWADHDGLPTSGSVKAEAMFVEIAKQRK</sequence>
<proteinExistence type="predicted"/>
<comment type="caution">
    <text evidence="1">The sequence shown here is derived from an EMBL/GenBank/DDBJ whole genome shotgun (WGS) entry which is preliminary data.</text>
</comment>
<protein>
    <submittedName>
        <fullName evidence="1">Uncharacterized protein</fullName>
    </submittedName>
</protein>
<organism evidence="1">
    <name type="scientific">Ophidiomyces ophidiicola</name>
    <dbReference type="NCBI Taxonomy" id="1387563"/>
    <lineage>
        <taxon>Eukaryota</taxon>
        <taxon>Fungi</taxon>
        <taxon>Dikarya</taxon>
        <taxon>Ascomycota</taxon>
        <taxon>Pezizomycotina</taxon>
        <taxon>Eurotiomycetes</taxon>
        <taxon>Eurotiomycetidae</taxon>
        <taxon>Onygenales</taxon>
        <taxon>Onygenaceae</taxon>
        <taxon>Ophidiomyces</taxon>
    </lineage>
</organism>
<evidence type="ECO:0000313" key="1">
    <source>
        <dbReference type="EMBL" id="KAI2390478.1"/>
    </source>
</evidence>
<reference evidence="1" key="1">
    <citation type="journal article" date="2022" name="bioRxiv">
        <title>Population genetic analysis of Ophidiomyces ophidiicola, the causative agent of snake fungal disease, indicates recent introductions to the USA.</title>
        <authorList>
            <person name="Ladner J.T."/>
            <person name="Palmer J.M."/>
            <person name="Ettinger C.L."/>
            <person name="Stajich J.E."/>
            <person name="Farrell T.M."/>
            <person name="Glorioso B.M."/>
            <person name="Lawson B."/>
            <person name="Price S.J."/>
            <person name="Stengle A.G."/>
            <person name="Grear D.A."/>
            <person name="Lorch J.M."/>
        </authorList>
    </citation>
    <scope>NUCLEOTIDE SEQUENCE</scope>
    <source>
        <strain evidence="1">NWHC 24266-5</strain>
    </source>
</reference>